<feature type="region of interest" description="Disordered" evidence="1">
    <location>
        <begin position="140"/>
        <end position="178"/>
    </location>
</feature>
<accession>A0A4S8MHM1</accession>
<protein>
    <submittedName>
        <fullName evidence="4">Uncharacterized protein</fullName>
    </submittedName>
</protein>
<sequence length="178" mass="19200">MTIDPLSQYASYPFDTDDSFKQGLTDILSSNPRFAGTDAQPDESTLRQIKVFYFNRVTGNSLTVDEVNAHEKETKTNSSLEISSSPNSATPQPSTLPMSLSSSITGSDSSNSAVDATISSPDEPQILSFAQIKALIESGNLDQIPNNKKIPEDLNEAAPSQSNVPSRKKPWETAALSM</sequence>
<evidence type="ECO:0000259" key="3">
    <source>
        <dbReference type="Pfam" id="PF25871"/>
    </source>
</evidence>
<feature type="domain" description="PEX14-like helix-turn-helix" evidence="3">
    <location>
        <begin position="5"/>
        <end position="74"/>
    </location>
</feature>
<proteinExistence type="predicted"/>
<feature type="region of interest" description="Disordered" evidence="1">
    <location>
        <begin position="66"/>
        <end position="119"/>
    </location>
</feature>
<evidence type="ECO:0000259" key="2">
    <source>
        <dbReference type="Pfam" id="PF17733"/>
    </source>
</evidence>
<dbReference type="Proteomes" id="UP000297245">
    <property type="component" value="Unassembled WGS sequence"/>
</dbReference>
<dbReference type="InterPro" id="IPR040554">
    <property type="entry name" value="KPWE_PEX14_dom"/>
</dbReference>
<dbReference type="PANTHER" id="PTHR36855">
    <property type="entry name" value="CHROMOSOME 10, WHOLE GENOME SHOTGUN SEQUENCE"/>
    <property type="match status" value="1"/>
</dbReference>
<gene>
    <name evidence="4" type="ORF">K435DRAFT_717444</name>
</gene>
<feature type="compositionally biased region" description="Low complexity" evidence="1">
    <location>
        <begin position="78"/>
        <end position="88"/>
    </location>
</feature>
<evidence type="ECO:0000313" key="4">
    <source>
        <dbReference type="EMBL" id="THV02178.1"/>
    </source>
</evidence>
<evidence type="ECO:0000256" key="1">
    <source>
        <dbReference type="SAM" id="MobiDB-lite"/>
    </source>
</evidence>
<dbReference type="OrthoDB" id="9936937at2759"/>
<feature type="compositionally biased region" description="Low complexity" evidence="1">
    <location>
        <begin position="99"/>
        <end position="112"/>
    </location>
</feature>
<feature type="compositionally biased region" description="Polar residues" evidence="1">
    <location>
        <begin position="89"/>
        <end position="98"/>
    </location>
</feature>
<reference evidence="4 5" key="1">
    <citation type="journal article" date="2019" name="Nat. Ecol. Evol.">
        <title>Megaphylogeny resolves global patterns of mushroom evolution.</title>
        <authorList>
            <person name="Varga T."/>
            <person name="Krizsan K."/>
            <person name="Foldi C."/>
            <person name="Dima B."/>
            <person name="Sanchez-Garcia M."/>
            <person name="Sanchez-Ramirez S."/>
            <person name="Szollosi G.J."/>
            <person name="Szarkandi J.G."/>
            <person name="Papp V."/>
            <person name="Albert L."/>
            <person name="Andreopoulos W."/>
            <person name="Angelini C."/>
            <person name="Antonin V."/>
            <person name="Barry K.W."/>
            <person name="Bougher N.L."/>
            <person name="Buchanan P."/>
            <person name="Buyck B."/>
            <person name="Bense V."/>
            <person name="Catcheside P."/>
            <person name="Chovatia M."/>
            <person name="Cooper J."/>
            <person name="Damon W."/>
            <person name="Desjardin D."/>
            <person name="Finy P."/>
            <person name="Geml J."/>
            <person name="Haridas S."/>
            <person name="Hughes K."/>
            <person name="Justo A."/>
            <person name="Karasinski D."/>
            <person name="Kautmanova I."/>
            <person name="Kiss B."/>
            <person name="Kocsube S."/>
            <person name="Kotiranta H."/>
            <person name="LaButti K.M."/>
            <person name="Lechner B.E."/>
            <person name="Liimatainen K."/>
            <person name="Lipzen A."/>
            <person name="Lukacs Z."/>
            <person name="Mihaltcheva S."/>
            <person name="Morgado L.N."/>
            <person name="Niskanen T."/>
            <person name="Noordeloos M.E."/>
            <person name="Ohm R.A."/>
            <person name="Ortiz-Santana B."/>
            <person name="Ovrebo C."/>
            <person name="Racz N."/>
            <person name="Riley R."/>
            <person name="Savchenko A."/>
            <person name="Shiryaev A."/>
            <person name="Soop K."/>
            <person name="Spirin V."/>
            <person name="Szebenyi C."/>
            <person name="Tomsovsky M."/>
            <person name="Tulloss R.E."/>
            <person name="Uehling J."/>
            <person name="Grigoriev I.V."/>
            <person name="Vagvolgyi C."/>
            <person name="Papp T."/>
            <person name="Martin F.M."/>
            <person name="Miettinen O."/>
            <person name="Hibbett D.S."/>
            <person name="Nagy L.G."/>
        </authorList>
    </citation>
    <scope>NUCLEOTIDE SEQUENCE [LARGE SCALE GENOMIC DNA]</scope>
    <source>
        <strain evidence="4 5">CBS 962.96</strain>
    </source>
</reference>
<keyword evidence="5" id="KW-1185">Reference proteome</keyword>
<organism evidence="4 5">
    <name type="scientific">Dendrothele bispora (strain CBS 962.96)</name>
    <dbReference type="NCBI Taxonomy" id="1314807"/>
    <lineage>
        <taxon>Eukaryota</taxon>
        <taxon>Fungi</taxon>
        <taxon>Dikarya</taxon>
        <taxon>Basidiomycota</taxon>
        <taxon>Agaricomycotina</taxon>
        <taxon>Agaricomycetes</taxon>
        <taxon>Agaricomycetidae</taxon>
        <taxon>Agaricales</taxon>
        <taxon>Agaricales incertae sedis</taxon>
        <taxon>Dendrothele</taxon>
    </lineage>
</organism>
<dbReference type="InterPro" id="IPR058841">
    <property type="entry name" value="HTH_76"/>
</dbReference>
<name>A0A4S8MHM1_DENBC</name>
<dbReference type="Pfam" id="PF25871">
    <property type="entry name" value="HTH_76"/>
    <property type="match status" value="1"/>
</dbReference>
<dbReference type="EMBL" id="ML179079">
    <property type="protein sequence ID" value="THV02178.1"/>
    <property type="molecule type" value="Genomic_DNA"/>
</dbReference>
<evidence type="ECO:0000313" key="5">
    <source>
        <dbReference type="Proteomes" id="UP000297245"/>
    </source>
</evidence>
<dbReference type="PANTHER" id="PTHR36855:SF1">
    <property type="entry name" value="PEROXISOME MEMBRANE ANCHOR PROTEIN PEX14P N-TERMINAL DOMAIN-CONTAINING PROTEIN"/>
    <property type="match status" value="1"/>
</dbReference>
<dbReference type="Pfam" id="PF17733">
    <property type="entry name" value="KPWE_dom"/>
    <property type="match status" value="1"/>
</dbReference>
<feature type="domain" description="Peroxisomal membrane protein PEX14-like KPWE" evidence="2">
    <location>
        <begin position="124"/>
        <end position="173"/>
    </location>
</feature>
<dbReference type="AlphaFoldDB" id="A0A4S8MHM1"/>